<protein>
    <submittedName>
        <fullName evidence="3">Hydantoinase_B domain-containing protein</fullName>
    </submittedName>
</protein>
<evidence type="ECO:0000313" key="3">
    <source>
        <dbReference type="WBParaSite" id="Hba_15787"/>
    </source>
</evidence>
<keyword evidence="2" id="KW-1185">Reference proteome</keyword>
<dbReference type="PANTHER" id="PTHR11365">
    <property type="entry name" value="5-OXOPROLINASE RELATED"/>
    <property type="match status" value="1"/>
</dbReference>
<proteinExistence type="predicted"/>
<name>A0A1I7XEM6_HETBA</name>
<dbReference type="Proteomes" id="UP000095283">
    <property type="component" value="Unplaced"/>
</dbReference>
<evidence type="ECO:0000313" key="2">
    <source>
        <dbReference type="Proteomes" id="UP000095283"/>
    </source>
</evidence>
<dbReference type="AlphaFoldDB" id="A0A1I7XEM6"/>
<dbReference type="GO" id="GO:0017168">
    <property type="term" value="F:5-oxoprolinase (ATP-hydrolyzing) activity"/>
    <property type="evidence" value="ECO:0007669"/>
    <property type="project" value="TreeGrafter"/>
</dbReference>
<dbReference type="Pfam" id="PF02538">
    <property type="entry name" value="Hydantoinase_B"/>
    <property type="match status" value="1"/>
</dbReference>
<dbReference type="InterPro" id="IPR003692">
    <property type="entry name" value="Hydantoinase_B"/>
</dbReference>
<dbReference type="GO" id="GO:0006749">
    <property type="term" value="P:glutathione metabolic process"/>
    <property type="evidence" value="ECO:0007669"/>
    <property type="project" value="TreeGrafter"/>
</dbReference>
<feature type="domain" description="Hydantoinase B/oxoprolinase" evidence="1">
    <location>
        <begin position="33"/>
        <end position="201"/>
    </location>
</feature>
<sequence>MVKYTKTVIYRFNNKIRFIDSSKSLGEFIVLSLQERLDFSCALFGPDGDLIANAPHIPVHLGGMQYAVKFQINNLGLDNISDGDVILSNHPKAGGSHLPDFTIITPVFFKSIPHPVFFLANRGHHADIGGLVPGSMPPNATSLSQEGSTFISFKIVDKCQFQEESLIEQLCAPAKVPGCSGARNISDNISDLKAQIAANNKV</sequence>
<dbReference type="PANTHER" id="PTHR11365:SF2">
    <property type="entry name" value="5-OXOPROLINASE"/>
    <property type="match status" value="1"/>
</dbReference>
<organism evidence="2 3">
    <name type="scientific">Heterorhabditis bacteriophora</name>
    <name type="common">Entomopathogenic nematode worm</name>
    <dbReference type="NCBI Taxonomy" id="37862"/>
    <lineage>
        <taxon>Eukaryota</taxon>
        <taxon>Metazoa</taxon>
        <taxon>Ecdysozoa</taxon>
        <taxon>Nematoda</taxon>
        <taxon>Chromadorea</taxon>
        <taxon>Rhabditida</taxon>
        <taxon>Rhabditina</taxon>
        <taxon>Rhabditomorpha</taxon>
        <taxon>Strongyloidea</taxon>
        <taxon>Heterorhabditidae</taxon>
        <taxon>Heterorhabditis</taxon>
    </lineage>
</organism>
<dbReference type="GO" id="GO:0005829">
    <property type="term" value="C:cytosol"/>
    <property type="evidence" value="ECO:0007669"/>
    <property type="project" value="TreeGrafter"/>
</dbReference>
<dbReference type="WBParaSite" id="Hba_15787">
    <property type="protein sequence ID" value="Hba_15787"/>
    <property type="gene ID" value="Hba_15787"/>
</dbReference>
<accession>A0A1I7XEM6</accession>
<evidence type="ECO:0000259" key="1">
    <source>
        <dbReference type="Pfam" id="PF02538"/>
    </source>
</evidence>
<reference evidence="3" key="1">
    <citation type="submission" date="2016-11" db="UniProtKB">
        <authorList>
            <consortium name="WormBaseParasite"/>
        </authorList>
    </citation>
    <scope>IDENTIFICATION</scope>
</reference>
<dbReference type="InterPro" id="IPR045079">
    <property type="entry name" value="Oxoprolinase-like"/>
</dbReference>